<proteinExistence type="predicted"/>
<gene>
    <name evidence="2" type="ORF">PSU93_15720</name>
</gene>
<evidence type="ECO:0000256" key="1">
    <source>
        <dbReference type="SAM" id="Phobius"/>
    </source>
</evidence>
<accession>A0AA43Q6N3</accession>
<evidence type="ECO:0000313" key="2">
    <source>
        <dbReference type="EMBL" id="MDI1232581.1"/>
    </source>
</evidence>
<evidence type="ECO:0000313" key="3">
    <source>
        <dbReference type="Proteomes" id="UP001160519"/>
    </source>
</evidence>
<feature type="transmembrane region" description="Helical" evidence="1">
    <location>
        <begin position="29"/>
        <end position="49"/>
    </location>
</feature>
<sequence>LSGGCSAGFFSAIAASSNIAVKGTRRPKAVLKVGFFIGFSGFAWLSLAARPLALRYVQKSS</sequence>
<reference evidence="2" key="1">
    <citation type="submission" date="2023-01" db="EMBL/GenBank/DDBJ databases">
        <title>Biogeochemical cycle of methane in antarctic sediments.</title>
        <authorList>
            <person name="Roldan D.M."/>
            <person name="Menes R.J."/>
        </authorList>
    </citation>
    <scope>NUCLEOTIDE SEQUENCE [LARGE SCALE GENOMIC DNA]</scope>
    <source>
        <strain evidence="2">K-2018 MAG008</strain>
    </source>
</reference>
<dbReference type="Proteomes" id="UP001160519">
    <property type="component" value="Unassembled WGS sequence"/>
</dbReference>
<keyword evidence="1" id="KW-0472">Membrane</keyword>
<dbReference type="AlphaFoldDB" id="A0AA43Q6N3"/>
<protein>
    <submittedName>
        <fullName evidence="2">Uncharacterized protein</fullName>
    </submittedName>
</protein>
<feature type="non-terminal residue" evidence="2">
    <location>
        <position position="1"/>
    </location>
</feature>
<dbReference type="EMBL" id="JAQSDF010000111">
    <property type="protein sequence ID" value="MDI1232581.1"/>
    <property type="molecule type" value="Genomic_DNA"/>
</dbReference>
<comment type="caution">
    <text evidence="2">The sequence shown here is derived from an EMBL/GenBank/DDBJ whole genome shotgun (WGS) entry which is preliminary data.</text>
</comment>
<keyword evidence="3" id="KW-1185">Reference proteome</keyword>
<keyword evidence="1" id="KW-0812">Transmembrane</keyword>
<keyword evidence="1" id="KW-1133">Transmembrane helix</keyword>
<organism evidence="2 3">
    <name type="scientific">Candidatus Methylobacter titanis</name>
    <dbReference type="NCBI Taxonomy" id="3053457"/>
    <lineage>
        <taxon>Bacteria</taxon>
        <taxon>Pseudomonadati</taxon>
        <taxon>Pseudomonadota</taxon>
        <taxon>Gammaproteobacteria</taxon>
        <taxon>Methylococcales</taxon>
        <taxon>Methylococcaceae</taxon>
        <taxon>Methylobacter</taxon>
    </lineage>
</organism>
<name>A0AA43Q6N3_9GAMM</name>